<dbReference type="Gene3D" id="2.60.120.1440">
    <property type="match status" value="1"/>
</dbReference>
<organism evidence="3 4">
    <name type="scientific">Stakelama sediminis</name>
    <dbReference type="NCBI Taxonomy" id="463200"/>
    <lineage>
        <taxon>Bacteria</taxon>
        <taxon>Pseudomonadati</taxon>
        <taxon>Pseudomonadota</taxon>
        <taxon>Alphaproteobacteria</taxon>
        <taxon>Sphingomonadales</taxon>
        <taxon>Sphingomonadaceae</taxon>
        <taxon>Stakelama</taxon>
    </lineage>
</organism>
<accession>A0A840Z295</accession>
<evidence type="ECO:0000313" key="4">
    <source>
        <dbReference type="Proteomes" id="UP000554342"/>
    </source>
</evidence>
<feature type="domain" description="FecR protein" evidence="2">
    <location>
        <begin position="144"/>
        <end position="232"/>
    </location>
</feature>
<dbReference type="PIRSF" id="PIRSF018266">
    <property type="entry name" value="FecR"/>
    <property type="match status" value="1"/>
</dbReference>
<evidence type="ECO:0000313" key="3">
    <source>
        <dbReference type="EMBL" id="MBB5720261.1"/>
    </source>
</evidence>
<sequence length="350" mass="37595">MRKGDHGGVYNHDALAGLALAPLWETDVVNEDILLVAAHWHLQSSADDMDWTGFTEWLEADPDHRVAYDAIALDDALLDDLRPQIARALSQTPQTDIVDISEARRRRRWLPWAGGAVGTAVAAGFAAALLLPGTQPSAPDSRQVSAPVTGMRQIAFAGDAHMTLARGSSLDLSGADQRDLTLQGTGYFSVPHQPGRQIVIHAGEFQIVDLGTRFEIANTKNTLRVAVAEGTVSLRSAKLPAPMQISAGHAVVVLKKLGTVQQMSATPAMVGSFRKGQLVYEDMPLPVVTAELHRYSGKRIVLAPGLEQRRFSGALAVNHGSELVTDLAKLMDLRVSSQQNIIRLSAASGN</sequence>
<dbReference type="PANTHER" id="PTHR30273:SF2">
    <property type="entry name" value="PROTEIN FECR"/>
    <property type="match status" value="1"/>
</dbReference>
<evidence type="ECO:0000256" key="1">
    <source>
        <dbReference type="SAM" id="Phobius"/>
    </source>
</evidence>
<keyword evidence="1" id="KW-1133">Transmembrane helix</keyword>
<keyword evidence="1" id="KW-0472">Membrane</keyword>
<reference evidence="3 4" key="1">
    <citation type="submission" date="2020-08" db="EMBL/GenBank/DDBJ databases">
        <title>Genomic Encyclopedia of Type Strains, Phase IV (KMG-IV): sequencing the most valuable type-strain genomes for metagenomic binning, comparative biology and taxonomic classification.</title>
        <authorList>
            <person name="Goeker M."/>
        </authorList>
    </citation>
    <scope>NUCLEOTIDE SEQUENCE [LARGE SCALE GENOMIC DNA]</scope>
    <source>
        <strain evidence="3 4">DSM 27203</strain>
    </source>
</reference>
<feature type="transmembrane region" description="Helical" evidence="1">
    <location>
        <begin position="109"/>
        <end position="131"/>
    </location>
</feature>
<proteinExistence type="predicted"/>
<gene>
    <name evidence="3" type="ORF">FHR23_003224</name>
</gene>
<dbReference type="AlphaFoldDB" id="A0A840Z295"/>
<name>A0A840Z295_9SPHN</name>
<dbReference type="InterPro" id="IPR012373">
    <property type="entry name" value="Ferrdict_sens_TM"/>
</dbReference>
<dbReference type="Pfam" id="PF04773">
    <property type="entry name" value="FecR"/>
    <property type="match status" value="1"/>
</dbReference>
<dbReference type="EMBL" id="JACIJI010000011">
    <property type="protein sequence ID" value="MBB5720261.1"/>
    <property type="molecule type" value="Genomic_DNA"/>
</dbReference>
<dbReference type="PANTHER" id="PTHR30273">
    <property type="entry name" value="PERIPLASMIC SIGNAL SENSOR AND SIGMA FACTOR ACTIVATOR FECR-RELATED"/>
    <property type="match status" value="1"/>
</dbReference>
<keyword evidence="4" id="KW-1185">Reference proteome</keyword>
<dbReference type="Proteomes" id="UP000554342">
    <property type="component" value="Unassembled WGS sequence"/>
</dbReference>
<dbReference type="GO" id="GO:0016989">
    <property type="term" value="F:sigma factor antagonist activity"/>
    <property type="evidence" value="ECO:0007669"/>
    <property type="project" value="TreeGrafter"/>
</dbReference>
<dbReference type="InterPro" id="IPR006860">
    <property type="entry name" value="FecR"/>
</dbReference>
<comment type="caution">
    <text evidence="3">The sequence shown here is derived from an EMBL/GenBank/DDBJ whole genome shotgun (WGS) entry which is preliminary data.</text>
</comment>
<dbReference type="RefSeq" id="WP_184005938.1">
    <property type="nucleotide sequence ID" value="NZ_BAABIF010000028.1"/>
</dbReference>
<evidence type="ECO:0000259" key="2">
    <source>
        <dbReference type="Pfam" id="PF04773"/>
    </source>
</evidence>
<protein>
    <submittedName>
        <fullName evidence="3">Transmembrane sensor</fullName>
    </submittedName>
</protein>
<keyword evidence="1 3" id="KW-0812">Transmembrane</keyword>